<protein>
    <submittedName>
        <fullName evidence="1">Uncharacterized protein</fullName>
    </submittedName>
</protein>
<feature type="non-terminal residue" evidence="1">
    <location>
        <position position="1"/>
    </location>
</feature>
<sequence length="132" mass="14377">SIQCEAVLTQTSAPRKIVNPLQDVDISSLQSPGPLHAVTLQYTSMSMTKTLDNKVIPTTNAFTKPNITLVSPKTAFNVTTPSSKVVNHVRHVLQSNNESRDSSSPLFHVAQLQHGKSKVIVTKPYISNATQK</sequence>
<name>A0A0B7C0X7_9EUPU</name>
<proteinExistence type="predicted"/>
<gene>
    <name evidence="1" type="primary">ORF217725</name>
</gene>
<dbReference type="AlphaFoldDB" id="A0A0B7C0X7"/>
<feature type="non-terminal residue" evidence="1">
    <location>
        <position position="132"/>
    </location>
</feature>
<reference evidence="1" key="1">
    <citation type="submission" date="2014-12" db="EMBL/GenBank/DDBJ databases">
        <title>Insight into the proteome of Arion vulgaris.</title>
        <authorList>
            <person name="Aradska J."/>
            <person name="Bulat T."/>
            <person name="Smidak R."/>
            <person name="Sarate P."/>
            <person name="Gangsoo J."/>
            <person name="Sialana F."/>
            <person name="Bilban M."/>
            <person name="Lubec G."/>
        </authorList>
    </citation>
    <scope>NUCLEOTIDE SEQUENCE</scope>
    <source>
        <tissue evidence="1">Skin</tissue>
    </source>
</reference>
<accession>A0A0B7C0X7</accession>
<dbReference type="EMBL" id="HACG01051209">
    <property type="protein sequence ID" value="CEK98080.1"/>
    <property type="molecule type" value="Transcribed_RNA"/>
</dbReference>
<organism evidence="1">
    <name type="scientific">Arion vulgaris</name>
    <dbReference type="NCBI Taxonomy" id="1028688"/>
    <lineage>
        <taxon>Eukaryota</taxon>
        <taxon>Metazoa</taxon>
        <taxon>Spiralia</taxon>
        <taxon>Lophotrochozoa</taxon>
        <taxon>Mollusca</taxon>
        <taxon>Gastropoda</taxon>
        <taxon>Heterobranchia</taxon>
        <taxon>Euthyneura</taxon>
        <taxon>Panpulmonata</taxon>
        <taxon>Eupulmonata</taxon>
        <taxon>Stylommatophora</taxon>
        <taxon>Helicina</taxon>
        <taxon>Arionoidea</taxon>
        <taxon>Arionidae</taxon>
        <taxon>Arion</taxon>
    </lineage>
</organism>
<evidence type="ECO:0000313" key="1">
    <source>
        <dbReference type="EMBL" id="CEK98080.1"/>
    </source>
</evidence>